<feature type="compositionally biased region" description="Low complexity" evidence="2">
    <location>
        <begin position="889"/>
        <end position="904"/>
    </location>
</feature>
<reference evidence="3" key="1">
    <citation type="submission" date="2021-02" db="EMBL/GenBank/DDBJ databases">
        <authorList>
            <person name="Nieuwenhuis M."/>
            <person name="Van De Peppel L.J.J."/>
        </authorList>
    </citation>
    <scope>NUCLEOTIDE SEQUENCE</scope>
    <source>
        <strain evidence="3">D49</strain>
    </source>
</reference>
<reference evidence="3" key="2">
    <citation type="submission" date="2021-10" db="EMBL/GenBank/DDBJ databases">
        <title>Phylogenomics reveals ancestral predisposition of the termite-cultivated fungus Termitomyces towards a domesticated lifestyle.</title>
        <authorList>
            <person name="Auxier B."/>
            <person name="Grum-Grzhimaylo A."/>
            <person name="Cardenas M.E."/>
            <person name="Lodge J.D."/>
            <person name="Laessoe T."/>
            <person name="Pedersen O."/>
            <person name="Smith M.E."/>
            <person name="Kuyper T.W."/>
            <person name="Franco-Molano E.A."/>
            <person name="Baroni T.J."/>
            <person name="Aanen D.K."/>
        </authorList>
    </citation>
    <scope>NUCLEOTIDE SEQUENCE</scope>
    <source>
        <strain evidence="3">D49</strain>
    </source>
</reference>
<protein>
    <submittedName>
        <fullName evidence="3">Uncharacterized protein</fullName>
    </submittedName>
</protein>
<feature type="compositionally biased region" description="Low complexity" evidence="2">
    <location>
        <begin position="1123"/>
        <end position="1136"/>
    </location>
</feature>
<name>A0A9P7FY06_9AGAR</name>
<feature type="region of interest" description="Disordered" evidence="2">
    <location>
        <begin position="819"/>
        <end position="910"/>
    </location>
</feature>
<sequence length="1237" mass="132087">MFLNLSPEAASGDSREHQTLLTMMTDALAGSHSQSLAPQSEFHVHILHPATEIDDQHQEQGKYCSVRGCAQPLLANATTKMCETCRGRHRIYASTKRARRKLEKASVVGVRRVGDHVEAVTAPPPPPPKSATSSSISTPTWTDVPTTTAWDNTAIDPQLFANSMPIHQPVVFPMTSSSSELAGALTLPSPNPNTTAATDVDPPVIAIEGEGPLRPCSVKGCKMVIPDSASYTFKMCPQCRTRYRTYGNTKRAKWKAEREAFDRELAGLRTKEDERRRIAGERPLSESPDDLRAWELSIIDEEMPLSLSVTSAPSNTGGEMQHTYTGPKEASTGHALTSGESFVFTSTNTLTIVIGIAQLAVRMCTVSHCHKVLPGFYRYKRCEQHRLQNRQHSQLKRVREKGAKSEGETDEGVDEEEDGEADADAEVDPDADPETKTEQDDPTLEEDKKALTTKRSSSCATPECQNLLARNVRWRHCDVCRARERVLRREKRETEDEAQREVERLREIVKAMQEGKPVDLSTVLGGGSSTSTEVTTMTGGGTSEVPQADPTVSTLTAAQSTAPTQAHTPYPHTFQSVFRATPSHTPDTASMPLPSAESPVSNIPTGSTSGSRGTSELTFHVYKPPVAATGTTIVRAGGETARAFREMVRRDQQTSKGMVGPSSYHVYKNTPPPTSNSASTPTPNPTPTQTVGGFTMTHNEHPPPGKQPKTPLPSTGTVTGTPSSASAVGQDAQIPASTSTLPSSTISPSTSGPTTDPTSAAKARKPRASRAKPKPTPPPAVPSPTTASAPGSVPGYAYPHGQYPYPYYLPPYAYGPGYTTSSSAGYPPSSAYASYPPSSSPYPPPSSSAYPPPSSAYPPSSYPPSSSPYPPSSSPYPPSSSYPPPSSSPYPTSSSYPPTSSSSSPYPPGYPPSYSTYSPYPYSYPPPPPGYTYGYSYSSRYPPGTYPPHYGYAPSTHGYGPPSTSASADPSSSVNTSGTSTANGNASTSARFAHYQPPVTEGERKRKRRKIEDPAAAAAASSATNPTLVSVAPSSYTSTMPPQDQPRHQLPPPPQVIAEPYSLHSTNVSHPVVTTPAPTPDVTPASAPTAVPGPSTPSQQICCESNHEANTQAQPEPSTALATPTQTTSSPKPSRTCVNKTCHRTVPTDVMGTFCERCRARVKKHQAKTRQRFKLEPRKSLLMGSSFSASVRKSAGPEEVVTSEGGSSVLRDAEDHGNDMDTREDAGRGEALEASAA</sequence>
<feature type="compositionally biased region" description="Low complexity" evidence="2">
    <location>
        <begin position="605"/>
        <end position="614"/>
    </location>
</feature>
<organism evidence="3 4">
    <name type="scientific">Sphagnurus paluster</name>
    <dbReference type="NCBI Taxonomy" id="117069"/>
    <lineage>
        <taxon>Eukaryota</taxon>
        <taxon>Fungi</taxon>
        <taxon>Dikarya</taxon>
        <taxon>Basidiomycota</taxon>
        <taxon>Agaricomycotina</taxon>
        <taxon>Agaricomycetes</taxon>
        <taxon>Agaricomycetidae</taxon>
        <taxon>Agaricales</taxon>
        <taxon>Tricholomatineae</taxon>
        <taxon>Lyophyllaceae</taxon>
        <taxon>Sphagnurus</taxon>
    </lineage>
</organism>
<feature type="compositionally biased region" description="Low complexity" evidence="2">
    <location>
        <begin position="130"/>
        <end position="148"/>
    </location>
</feature>
<feature type="compositionally biased region" description="Low complexity" evidence="2">
    <location>
        <begin position="819"/>
        <end position="837"/>
    </location>
</feature>
<feature type="compositionally biased region" description="Pro residues" evidence="2">
    <location>
        <begin position="838"/>
        <end position="888"/>
    </location>
</feature>
<feature type="region of interest" description="Disordered" evidence="2">
    <location>
        <begin position="389"/>
        <end position="460"/>
    </location>
</feature>
<evidence type="ECO:0000256" key="1">
    <source>
        <dbReference type="SAM" id="Coils"/>
    </source>
</evidence>
<feature type="region of interest" description="Disordered" evidence="2">
    <location>
        <begin position="314"/>
        <end position="333"/>
    </location>
</feature>
<feature type="compositionally biased region" description="Polar residues" evidence="2">
    <location>
        <begin position="978"/>
        <end position="990"/>
    </location>
</feature>
<feature type="region of interest" description="Disordered" evidence="2">
    <location>
        <begin position="582"/>
        <end position="614"/>
    </location>
</feature>
<feature type="region of interest" description="Disordered" evidence="2">
    <location>
        <begin position="649"/>
        <end position="796"/>
    </location>
</feature>
<feature type="compositionally biased region" description="Basic and acidic residues" evidence="2">
    <location>
        <begin position="433"/>
        <end position="450"/>
    </location>
</feature>
<feature type="compositionally biased region" description="Acidic residues" evidence="2">
    <location>
        <begin position="408"/>
        <end position="432"/>
    </location>
</feature>
<gene>
    <name evidence="3" type="ORF">H0H81_006447</name>
</gene>
<feature type="compositionally biased region" description="Polar residues" evidence="2">
    <location>
        <begin position="1024"/>
        <end position="1042"/>
    </location>
</feature>
<feature type="region of interest" description="Disordered" evidence="2">
    <location>
        <begin position="118"/>
        <end position="148"/>
    </location>
</feature>
<feature type="compositionally biased region" description="Polar residues" evidence="2">
    <location>
        <begin position="1099"/>
        <end position="1122"/>
    </location>
</feature>
<feature type="compositionally biased region" description="Basic residues" evidence="2">
    <location>
        <begin position="762"/>
        <end position="773"/>
    </location>
</feature>
<feature type="region of interest" description="Disordered" evidence="2">
    <location>
        <begin position="1182"/>
        <end position="1237"/>
    </location>
</feature>
<feature type="compositionally biased region" description="Low complexity" evidence="2">
    <location>
        <begin position="1068"/>
        <end position="1098"/>
    </location>
</feature>
<accession>A0A9P7FY06</accession>
<dbReference type="Proteomes" id="UP000717328">
    <property type="component" value="Unassembled WGS sequence"/>
</dbReference>
<evidence type="ECO:0000313" key="4">
    <source>
        <dbReference type="Proteomes" id="UP000717328"/>
    </source>
</evidence>
<comment type="caution">
    <text evidence="3">The sequence shown here is derived from an EMBL/GenBank/DDBJ whole genome shotgun (WGS) entry which is preliminary data.</text>
</comment>
<feature type="compositionally biased region" description="Low complexity" evidence="2">
    <location>
        <begin position="961"/>
        <end position="977"/>
    </location>
</feature>
<feature type="compositionally biased region" description="Basic and acidic residues" evidence="2">
    <location>
        <begin position="1211"/>
        <end position="1231"/>
    </location>
</feature>
<feature type="compositionally biased region" description="Polar residues" evidence="2">
    <location>
        <begin position="314"/>
        <end position="324"/>
    </location>
</feature>
<proteinExistence type="predicted"/>
<evidence type="ECO:0000313" key="3">
    <source>
        <dbReference type="EMBL" id="KAG5636912.1"/>
    </source>
</evidence>
<feature type="compositionally biased region" description="Low complexity" evidence="2">
    <location>
        <begin position="707"/>
        <end position="728"/>
    </location>
</feature>
<dbReference type="EMBL" id="JABCKI010005879">
    <property type="protein sequence ID" value="KAG5636912.1"/>
    <property type="molecule type" value="Genomic_DNA"/>
</dbReference>
<evidence type="ECO:0000256" key="2">
    <source>
        <dbReference type="SAM" id="MobiDB-lite"/>
    </source>
</evidence>
<feature type="compositionally biased region" description="Low complexity" evidence="2">
    <location>
        <begin position="783"/>
        <end position="796"/>
    </location>
</feature>
<keyword evidence="1" id="KW-0175">Coiled coil</keyword>
<feature type="compositionally biased region" description="Low complexity" evidence="2">
    <location>
        <begin position="735"/>
        <end position="761"/>
    </location>
</feature>
<feature type="region of interest" description="Disordered" evidence="2">
    <location>
        <begin position="946"/>
        <end position="1139"/>
    </location>
</feature>
<keyword evidence="4" id="KW-1185">Reference proteome</keyword>
<feature type="coiled-coil region" evidence="1">
    <location>
        <begin position="484"/>
        <end position="515"/>
    </location>
</feature>
<dbReference type="OrthoDB" id="3070249at2759"/>
<feature type="compositionally biased region" description="Basic residues" evidence="2">
    <location>
        <begin position="389"/>
        <end position="399"/>
    </location>
</feature>
<feature type="region of interest" description="Disordered" evidence="2">
    <location>
        <begin position="519"/>
        <end position="548"/>
    </location>
</feature>
<dbReference type="AlphaFoldDB" id="A0A9P7FY06"/>